<evidence type="ECO:0000313" key="3">
    <source>
        <dbReference type="EMBL" id="EOR95526.1"/>
    </source>
</evidence>
<dbReference type="RefSeq" id="WP_016194586.1">
    <property type="nucleotide sequence ID" value="NZ_AQPN01000049.1"/>
</dbReference>
<dbReference type="Pfam" id="PF13163">
    <property type="entry name" value="DUF3999"/>
    <property type="match status" value="1"/>
</dbReference>
<keyword evidence="4" id="KW-1185">Reference proteome</keyword>
<dbReference type="AlphaFoldDB" id="R9GUX2"/>
<evidence type="ECO:0000256" key="2">
    <source>
        <dbReference type="SAM" id="SignalP"/>
    </source>
</evidence>
<feature type="chain" id="PRO_5004481973" description="DUF3999 family protein" evidence="2">
    <location>
        <begin position="20"/>
        <end position="405"/>
    </location>
</feature>
<protein>
    <recommendedName>
        <fullName evidence="5">DUF3999 family protein</fullName>
    </recommendedName>
</protein>
<feature type="transmembrane region" description="Helical" evidence="1">
    <location>
        <begin position="370"/>
        <end position="391"/>
    </location>
</feature>
<dbReference type="eggNOG" id="ENOG502Z9BT">
    <property type="taxonomic scope" value="Bacteria"/>
</dbReference>
<evidence type="ECO:0000256" key="1">
    <source>
        <dbReference type="SAM" id="Phobius"/>
    </source>
</evidence>
<reference evidence="3 4" key="1">
    <citation type="journal article" date="2013" name="Genome Announc.">
        <title>Draft Genome Sequence of Arcticibacter svalbardensis Strain MN12-7T, a Member of the Family Sphingobacteriaceae Isolated from an Arctic Soil Sample.</title>
        <authorList>
            <person name="Shivaji S."/>
            <person name="Ara S."/>
            <person name="Prasad S."/>
            <person name="Manasa B.P."/>
            <person name="Begum Z."/>
            <person name="Singh A."/>
            <person name="Kumar Pinnaka A."/>
        </authorList>
    </citation>
    <scope>NUCLEOTIDE SEQUENCE [LARGE SCALE GENOMIC DNA]</scope>
    <source>
        <strain evidence="3 4">MN12-7</strain>
    </source>
</reference>
<sequence length="405" mass="45644">MYKFSFTLVLITCTCCLFAQQTFKFKSAIEKVDSTAFYRIGLSPALLTKSDPGLSDIRLIDGNGKMVSFIYGNQLPVKNERRFMEFAQVKNIKQADSLTTFIVENKVSRTINQLSLRLRNTSAERLFTLSGSDDLSDWYAIKENVPLSGVSDNTHMEIYELVINFPANSYRYLKITVNNRRKEPVNILQAGVYQTQPITPLYTELIGTNFHQRDSGKLSKVIIQLNEVYPVNKISLTITGSKYFKRSVSIYALTGKQRDFIADTLLSSAPTNDIFITTIAKTIELVISNDDNPPLSIKAIEAFSLNQSIIGYLNKGQRYSLLFGDSLAVAPNYDLKFFADSVERNLVLLKTGNIGANPLYSPKIKADPLFPVWSIWVGIALVLAVLGLLTYRMVKEIDKKKVRYK</sequence>
<dbReference type="InterPro" id="IPR025060">
    <property type="entry name" value="DUF3999"/>
</dbReference>
<evidence type="ECO:0008006" key="5">
    <source>
        <dbReference type="Google" id="ProtNLM"/>
    </source>
</evidence>
<dbReference type="EMBL" id="AQPN01000049">
    <property type="protein sequence ID" value="EOR95526.1"/>
    <property type="molecule type" value="Genomic_DNA"/>
</dbReference>
<proteinExistence type="predicted"/>
<dbReference type="STRING" id="1150600.ADIARSV_1345"/>
<dbReference type="Proteomes" id="UP000014174">
    <property type="component" value="Unassembled WGS sequence"/>
</dbReference>
<feature type="signal peptide" evidence="2">
    <location>
        <begin position="1"/>
        <end position="19"/>
    </location>
</feature>
<name>R9GUX2_9SPHI</name>
<keyword evidence="2" id="KW-0732">Signal</keyword>
<keyword evidence="1" id="KW-0812">Transmembrane</keyword>
<evidence type="ECO:0000313" key="4">
    <source>
        <dbReference type="Proteomes" id="UP000014174"/>
    </source>
</evidence>
<organism evidence="3 4">
    <name type="scientific">Arcticibacter svalbardensis MN12-7</name>
    <dbReference type="NCBI Taxonomy" id="1150600"/>
    <lineage>
        <taxon>Bacteria</taxon>
        <taxon>Pseudomonadati</taxon>
        <taxon>Bacteroidota</taxon>
        <taxon>Sphingobacteriia</taxon>
        <taxon>Sphingobacteriales</taxon>
        <taxon>Sphingobacteriaceae</taxon>
        <taxon>Arcticibacter</taxon>
    </lineage>
</organism>
<comment type="caution">
    <text evidence="3">The sequence shown here is derived from an EMBL/GenBank/DDBJ whole genome shotgun (WGS) entry which is preliminary data.</text>
</comment>
<keyword evidence="1" id="KW-1133">Transmembrane helix</keyword>
<keyword evidence="1" id="KW-0472">Membrane</keyword>
<accession>R9GUX2</accession>
<gene>
    <name evidence="3" type="ORF">ADIARSV_1345</name>
</gene>
<dbReference type="OrthoDB" id="994644at2"/>